<dbReference type="InterPro" id="IPR059044">
    <property type="entry name" value="TM_Tm6sf1/2"/>
</dbReference>
<dbReference type="CDD" id="cd03444">
    <property type="entry name" value="Thioesterase_II_repeat1"/>
    <property type="match status" value="1"/>
</dbReference>
<evidence type="ECO:0000313" key="10">
    <source>
        <dbReference type="WBParaSite" id="PSAMB.scaffold2322size23870.g17367.t1"/>
    </source>
</evidence>
<dbReference type="Gene3D" id="2.40.160.210">
    <property type="entry name" value="Acyl-CoA thioesterase, double hotdog domain"/>
    <property type="match status" value="1"/>
</dbReference>
<feature type="domain" description="Transmembrane 6 superfamily member 1/2 transmembrane" evidence="8">
    <location>
        <begin position="379"/>
        <end position="546"/>
    </location>
</feature>
<organism evidence="9 10">
    <name type="scientific">Plectus sambesii</name>
    <dbReference type="NCBI Taxonomy" id="2011161"/>
    <lineage>
        <taxon>Eukaryota</taxon>
        <taxon>Metazoa</taxon>
        <taxon>Ecdysozoa</taxon>
        <taxon>Nematoda</taxon>
        <taxon>Chromadorea</taxon>
        <taxon>Plectida</taxon>
        <taxon>Plectina</taxon>
        <taxon>Plectoidea</taxon>
        <taxon>Plectidae</taxon>
        <taxon>Plectus</taxon>
    </lineage>
</organism>
<evidence type="ECO:0000256" key="1">
    <source>
        <dbReference type="ARBA" id="ARBA00006538"/>
    </source>
</evidence>
<dbReference type="Proteomes" id="UP000887566">
    <property type="component" value="Unplaced"/>
</dbReference>
<dbReference type="InterPro" id="IPR049449">
    <property type="entry name" value="TesB_ACOT8-like_N"/>
</dbReference>
<dbReference type="WBParaSite" id="PSAMB.scaffold2322size23870.g17367.t1">
    <property type="protein sequence ID" value="PSAMB.scaffold2322size23870.g17367.t1"/>
    <property type="gene ID" value="PSAMB.scaffold2322size23870.g17367"/>
</dbReference>
<evidence type="ECO:0000256" key="4">
    <source>
        <dbReference type="ARBA" id="ARBA00023098"/>
    </source>
</evidence>
<feature type="domain" description="Acyl-CoA thioesterase-like N-terminal HotDog" evidence="7">
    <location>
        <begin position="90"/>
        <end position="161"/>
    </location>
</feature>
<evidence type="ECO:0000259" key="6">
    <source>
        <dbReference type="Pfam" id="PF02551"/>
    </source>
</evidence>
<dbReference type="InterPro" id="IPR003703">
    <property type="entry name" value="Acyl_CoA_thio"/>
</dbReference>
<dbReference type="AlphaFoldDB" id="A0A914VR21"/>
<feature type="transmembrane region" description="Helical" evidence="5">
    <location>
        <begin position="399"/>
        <end position="417"/>
    </location>
</feature>
<feature type="domain" description="Acyl-CoA thioesterase 2 C-terminal" evidence="6">
    <location>
        <begin position="249"/>
        <end position="350"/>
    </location>
</feature>
<dbReference type="Pfam" id="PF26083">
    <property type="entry name" value="TM_Tm6sf2"/>
    <property type="match status" value="1"/>
</dbReference>
<comment type="subunit">
    <text evidence="2">Homotetramer.</text>
</comment>
<feature type="transmembrane region" description="Helical" evidence="5">
    <location>
        <begin position="429"/>
        <end position="453"/>
    </location>
</feature>
<proteinExistence type="inferred from homology"/>
<dbReference type="PANTHER" id="PTHR11066:SF49">
    <property type="entry name" value="ACYL-COA THIOESTERASE II"/>
    <property type="match status" value="1"/>
</dbReference>
<evidence type="ECO:0000256" key="2">
    <source>
        <dbReference type="ARBA" id="ARBA00011881"/>
    </source>
</evidence>
<keyword evidence="5" id="KW-0812">Transmembrane</keyword>
<feature type="transmembrane region" description="Helical" evidence="5">
    <location>
        <begin position="531"/>
        <end position="552"/>
    </location>
</feature>
<evidence type="ECO:0000256" key="5">
    <source>
        <dbReference type="SAM" id="Phobius"/>
    </source>
</evidence>
<comment type="similarity">
    <text evidence="1">Belongs to the C/M/P thioester hydrolase family.</text>
</comment>
<name>A0A914VR21_9BILA</name>
<dbReference type="SUPFAM" id="SSF54637">
    <property type="entry name" value="Thioesterase/thiol ester dehydrase-isomerase"/>
    <property type="match status" value="2"/>
</dbReference>
<keyword evidence="5" id="KW-0472">Membrane</keyword>
<dbReference type="InterPro" id="IPR025652">
    <property type="entry name" value="TesB_C"/>
</dbReference>
<accession>A0A914VR21</accession>
<evidence type="ECO:0000259" key="8">
    <source>
        <dbReference type="Pfam" id="PF26083"/>
    </source>
</evidence>
<dbReference type="PANTHER" id="PTHR11066">
    <property type="entry name" value="ACYL-COA THIOESTERASE"/>
    <property type="match status" value="1"/>
</dbReference>
<reference evidence="10" key="1">
    <citation type="submission" date="2022-11" db="UniProtKB">
        <authorList>
            <consortium name="WormBaseParasite"/>
        </authorList>
    </citation>
    <scope>IDENTIFICATION</scope>
</reference>
<dbReference type="NCBIfam" id="TIGR00189">
    <property type="entry name" value="tesB"/>
    <property type="match status" value="1"/>
</dbReference>
<dbReference type="CDD" id="cd03445">
    <property type="entry name" value="Thioesterase_II_repeat2"/>
    <property type="match status" value="1"/>
</dbReference>
<dbReference type="FunFam" id="2.40.160.210:FF:000001">
    <property type="entry name" value="Acyl-CoA thioesterase II"/>
    <property type="match status" value="1"/>
</dbReference>
<evidence type="ECO:0000256" key="3">
    <source>
        <dbReference type="ARBA" id="ARBA00022801"/>
    </source>
</evidence>
<dbReference type="GO" id="GO:0006637">
    <property type="term" value="P:acyl-CoA metabolic process"/>
    <property type="evidence" value="ECO:0007669"/>
    <property type="project" value="InterPro"/>
</dbReference>
<evidence type="ECO:0000313" key="9">
    <source>
        <dbReference type="Proteomes" id="UP000887566"/>
    </source>
</evidence>
<protein>
    <submittedName>
        <fullName evidence="10">Acyl-coenzyme A thioesterase 8</fullName>
    </submittedName>
</protein>
<keyword evidence="9" id="KW-1185">Reference proteome</keyword>
<feature type="transmembrane region" description="Helical" evidence="5">
    <location>
        <begin position="662"/>
        <end position="681"/>
    </location>
</feature>
<evidence type="ECO:0000259" key="7">
    <source>
        <dbReference type="Pfam" id="PF13622"/>
    </source>
</evidence>
<feature type="transmembrane region" description="Helical" evidence="5">
    <location>
        <begin position="573"/>
        <end position="595"/>
    </location>
</feature>
<keyword evidence="3" id="KW-0378">Hydrolase</keyword>
<feature type="transmembrane region" description="Helical" evidence="5">
    <location>
        <begin position="696"/>
        <end position="715"/>
    </location>
</feature>
<keyword evidence="5" id="KW-1133">Transmembrane helix</keyword>
<dbReference type="InterPro" id="IPR029069">
    <property type="entry name" value="HotDog_dom_sf"/>
</dbReference>
<dbReference type="Pfam" id="PF13622">
    <property type="entry name" value="4HBT_3"/>
    <property type="match status" value="1"/>
</dbReference>
<dbReference type="Pfam" id="PF02551">
    <property type="entry name" value="Acyl_CoA_thio"/>
    <property type="match status" value="1"/>
</dbReference>
<dbReference type="GO" id="GO:0047617">
    <property type="term" value="F:fatty acyl-CoA hydrolase activity"/>
    <property type="evidence" value="ECO:0007669"/>
    <property type="project" value="InterPro"/>
</dbReference>
<dbReference type="GO" id="GO:0009062">
    <property type="term" value="P:fatty acid catabolic process"/>
    <property type="evidence" value="ECO:0007669"/>
    <property type="project" value="TreeGrafter"/>
</dbReference>
<feature type="transmembrane region" description="Helical" evidence="5">
    <location>
        <begin position="362"/>
        <end position="387"/>
    </location>
</feature>
<feature type="transmembrane region" description="Helical" evidence="5">
    <location>
        <begin position="504"/>
        <end position="525"/>
    </location>
</feature>
<dbReference type="InterPro" id="IPR042171">
    <property type="entry name" value="Acyl-CoA_hotdog"/>
</dbReference>
<dbReference type="GO" id="GO:0005782">
    <property type="term" value="C:peroxisomal matrix"/>
    <property type="evidence" value="ECO:0007669"/>
    <property type="project" value="TreeGrafter"/>
</dbReference>
<keyword evidence="4" id="KW-0443">Lipid metabolism</keyword>
<feature type="transmembrane region" description="Helical" evidence="5">
    <location>
        <begin position="630"/>
        <end position="650"/>
    </location>
</feature>
<sequence length="731" mass="80898">MLLRSLRHLLNRSGVLRSYEELLSLSAVREGAVMSMSSDAASSSGDAKDDDELRGSGELKSELVDTFLNLERLDTNLYRAHHLIPGRKNHPAVYGGQVIGQALVAAAKTITPAYNVHSLHSYFLKAGNVNKPILYSIDRVRDGRSFCTRCVKAIQDGEALYTSEISFHKEEPHSIEHQSPMPKVAQPGDLRDGKEVIRDCLADPKVKLDKFHRAFLERRLDDFPSTFDIKPVCPDSYLLLKPSEPRFFTWVKAVGHIGSDDRLHQCVAAYISDSSMVGTALLPHLARGFIPSMLFSLDHSIWFHHHKFRIDDWMLYETESPIARGSRSLIHGRLWSRDGTLILSTTQEGLIRAKFSSFDCSLLVMAAFRLLYALTVSLLAAPALYGIEMNRNLLDPLKALAIRLVTMVATVVLAAAVKPKALHGSSFWYFAFFWGAFSAVGKLTMALEIFGHIRGVASYWPSKVEPYLLTSHGAAFLVGDGIVQLVTSLAALSAMFNERSFRGIGLLWAGSVLNGFCVFLSFVVIDGYPFNVAILHNVLYVIAAASFLWFHLPHHASPPSPKARNPSQNQNNNYSLVSRIFFSILNVAMVGFVGVRALAAANAELPVVHALKTKFEPAVGELVTSHVVQLLIYVFYLAPFAVLAWLHLFFSGKPAGWLSDWARVFAGVVVNGQAVFLLAQYRPIANDGLPPLPDSSLFYSVHLAFALVPLLFLLVDSHSQKPKPIDYKKTA</sequence>